<feature type="transmembrane region" description="Helical" evidence="8">
    <location>
        <begin position="476"/>
        <end position="497"/>
    </location>
</feature>
<feature type="compositionally biased region" description="Basic and acidic residues" evidence="7">
    <location>
        <begin position="377"/>
        <end position="391"/>
    </location>
</feature>
<feature type="compositionally biased region" description="Low complexity" evidence="7">
    <location>
        <begin position="225"/>
        <end position="246"/>
    </location>
</feature>
<feature type="transmembrane region" description="Helical" evidence="8">
    <location>
        <begin position="633"/>
        <end position="656"/>
    </location>
</feature>
<dbReference type="PANTHER" id="PTHR23502:SF186">
    <property type="entry name" value="MAJOR FACILITATOR SUPERFAMILY (MFS) PROFILE DOMAIN-CONTAINING PROTEIN"/>
    <property type="match status" value="1"/>
</dbReference>
<dbReference type="GO" id="GO:0022857">
    <property type="term" value="F:transmembrane transporter activity"/>
    <property type="evidence" value="ECO:0007669"/>
    <property type="project" value="TreeGrafter"/>
</dbReference>
<keyword evidence="5 8" id="KW-1133">Transmembrane helix</keyword>
<feature type="region of interest" description="Disordered" evidence="7">
    <location>
        <begin position="128"/>
        <end position="182"/>
    </location>
</feature>
<feature type="chain" id="PRO_5026122045" description="MFS general substrate transporter" evidence="9">
    <location>
        <begin position="21"/>
        <end position="1054"/>
    </location>
</feature>
<keyword evidence="6 8" id="KW-0472">Membrane</keyword>
<dbReference type="AlphaFoldDB" id="A0A6G1H5J7"/>
<keyword evidence="4 8" id="KW-0812">Transmembrane</keyword>
<evidence type="ECO:0000256" key="8">
    <source>
        <dbReference type="SAM" id="Phobius"/>
    </source>
</evidence>
<evidence type="ECO:0000256" key="1">
    <source>
        <dbReference type="ARBA" id="ARBA00004651"/>
    </source>
</evidence>
<evidence type="ECO:0000313" key="11">
    <source>
        <dbReference type="Proteomes" id="UP000800041"/>
    </source>
</evidence>
<feature type="compositionally biased region" description="Pro residues" evidence="7">
    <location>
        <begin position="311"/>
        <end position="324"/>
    </location>
</feature>
<evidence type="ECO:0000256" key="6">
    <source>
        <dbReference type="ARBA" id="ARBA00023136"/>
    </source>
</evidence>
<evidence type="ECO:0000256" key="9">
    <source>
        <dbReference type="SAM" id="SignalP"/>
    </source>
</evidence>
<feature type="transmembrane region" description="Helical" evidence="8">
    <location>
        <begin position="958"/>
        <end position="978"/>
    </location>
</feature>
<comment type="subcellular location">
    <subcellularLocation>
        <location evidence="1">Cell membrane</location>
        <topology evidence="1">Multi-pass membrane protein</topology>
    </subcellularLocation>
</comment>
<feature type="transmembrane region" description="Helical" evidence="8">
    <location>
        <begin position="832"/>
        <end position="852"/>
    </location>
</feature>
<keyword evidence="11" id="KW-1185">Reference proteome</keyword>
<dbReference type="OrthoDB" id="10250282at2759"/>
<sequence>MIFSTSLFVASALLISTGTAAPAGNSTETATLEKRGGLFHPMQLWEHTKYRGYSAWVPGNKDRCFNVGKDLEGKISAAKVVSGQFCYLALQWDCKGPKIQVSDWNAPDFNNFNGANINDKVKSWACNDGKDPSIRPIGSTPSLRQTPTPEKPRAPSSLISDDGRPTHFRDDHSPASSPSSIDDAIAGLEGLMQEAVMLAHRNSVVNDRHRPSVAGPLHAEELEVESSSGDYSSSGSSGDDTSTESSANLVNHGTFQGRTPTVHHAATAHEPANPYDPRSVQETPPQFYQDPPSMLSNSRDFAYDGRRGSPNSPPSPGQVVPPAPLRRKTTFNEPNYTPPAPPVTETNLRRRSSVKQQPLQNPWIPDRRNTAYDPMDDPGRKKLRTLDDLDVGRNPNPNHQEQGRSRRHRSRRHRRPRSHQSFDEKPTFGNLDPNTRGLSIKRKKHFSLRDHHNFSFGHHHRRQPIARKWSTLRKRWTATIACINTGLIGFIVGVYAGEVPKIQYQLVDTKHYIIQGNIYLYIGLAISTFFLWPLPLLHGRKPYTLMSLALVLPLQFPQAVVVSSYHDPSDARYRVGLLISRFFTGLTLGFANVNFFTTLLDLFGASLQSSNPHQELVLYDDVRRQGGGLGMWLGIWSWSFVASIAVGFVTGAGVIHDMNPAWGFYIVVIVTAVVLLLNVIAPEPRRSAYRRSLTHHVEQGEAGDERVTRRVARGEVKLHLSSDGPYWWGEEVWAGVVLSFKMIFQAGFFVLASYIGWIYAQVVLVIVLLGALLSRNYRWRPNEVGAGVMAIAVGALIAVPLAKANIFSRDRKKGPRTDSMTFEEKVTWTSHMLRRLIFMFVLPFAGLAYTLASPGINVHYMVPIIFAGLIGFLSNLALAECHGLIMETFDTSDLQPGANSKHRLQSLAPTVARRRTNYSSFPRVTAGVFVSQTIAFALAAAATGVGGSMTRNLGAQRATAVTAGLLLGITILLTAVLWRFRSVQVIPNYAFGTRRNTEAGNEGQNLWKDVEDEYWKPVIIGNPSGKVRRMSVLELGKMSRWTEIRKLNKLIRDE</sequence>
<evidence type="ECO:0000256" key="5">
    <source>
        <dbReference type="ARBA" id="ARBA00022989"/>
    </source>
</evidence>
<dbReference type="Proteomes" id="UP000800041">
    <property type="component" value="Unassembled WGS sequence"/>
</dbReference>
<feature type="compositionally biased region" description="Basic residues" evidence="7">
    <location>
        <begin position="405"/>
        <end position="418"/>
    </location>
</feature>
<feature type="signal peptide" evidence="9">
    <location>
        <begin position="1"/>
        <end position="20"/>
    </location>
</feature>
<protein>
    <recommendedName>
        <fullName evidence="12">MFS general substrate transporter</fullName>
    </recommendedName>
</protein>
<feature type="transmembrane region" description="Helical" evidence="8">
    <location>
        <begin position="748"/>
        <end position="772"/>
    </location>
</feature>
<accession>A0A6G1H5J7</accession>
<evidence type="ECO:0000256" key="2">
    <source>
        <dbReference type="ARBA" id="ARBA00022448"/>
    </source>
</evidence>
<feature type="transmembrane region" description="Helical" evidence="8">
    <location>
        <begin position="784"/>
        <end position="802"/>
    </location>
</feature>
<dbReference type="PANTHER" id="PTHR23502">
    <property type="entry name" value="MAJOR FACILITATOR SUPERFAMILY"/>
    <property type="match status" value="1"/>
</dbReference>
<feature type="transmembrane region" description="Helical" evidence="8">
    <location>
        <begin position="858"/>
        <end position="878"/>
    </location>
</feature>
<evidence type="ECO:0008006" key="12">
    <source>
        <dbReference type="Google" id="ProtNLM"/>
    </source>
</evidence>
<feature type="compositionally biased region" description="Polar residues" evidence="7">
    <location>
        <begin position="247"/>
        <end position="259"/>
    </location>
</feature>
<dbReference type="EMBL" id="ML977148">
    <property type="protein sequence ID" value="KAF1988496.1"/>
    <property type="molecule type" value="Genomic_DNA"/>
</dbReference>
<name>A0A6G1H5J7_9PEZI</name>
<feature type="transmembrane region" description="Helical" evidence="8">
    <location>
        <begin position="518"/>
        <end position="537"/>
    </location>
</feature>
<feature type="transmembrane region" description="Helical" evidence="8">
    <location>
        <begin position="662"/>
        <end position="681"/>
    </location>
</feature>
<reference evidence="10" key="1">
    <citation type="journal article" date="2020" name="Stud. Mycol.">
        <title>101 Dothideomycetes genomes: a test case for predicting lifestyles and emergence of pathogens.</title>
        <authorList>
            <person name="Haridas S."/>
            <person name="Albert R."/>
            <person name="Binder M."/>
            <person name="Bloem J."/>
            <person name="Labutti K."/>
            <person name="Salamov A."/>
            <person name="Andreopoulos B."/>
            <person name="Baker S."/>
            <person name="Barry K."/>
            <person name="Bills G."/>
            <person name="Bluhm B."/>
            <person name="Cannon C."/>
            <person name="Castanera R."/>
            <person name="Culley D."/>
            <person name="Daum C."/>
            <person name="Ezra D."/>
            <person name="Gonzalez J."/>
            <person name="Henrissat B."/>
            <person name="Kuo A."/>
            <person name="Liang C."/>
            <person name="Lipzen A."/>
            <person name="Lutzoni F."/>
            <person name="Magnuson J."/>
            <person name="Mondo S."/>
            <person name="Nolan M."/>
            <person name="Ohm R."/>
            <person name="Pangilinan J."/>
            <person name="Park H.-J."/>
            <person name="Ramirez L."/>
            <person name="Alfaro M."/>
            <person name="Sun H."/>
            <person name="Tritt A."/>
            <person name="Yoshinaga Y."/>
            <person name="Zwiers L.-H."/>
            <person name="Turgeon B."/>
            <person name="Goodwin S."/>
            <person name="Spatafora J."/>
            <person name="Crous P."/>
            <person name="Grigoriev I."/>
        </authorList>
    </citation>
    <scope>NUCLEOTIDE SEQUENCE</scope>
    <source>
        <strain evidence="10">CBS 113979</strain>
    </source>
</reference>
<keyword evidence="9" id="KW-0732">Signal</keyword>
<gene>
    <name evidence="10" type="ORF">K402DRAFT_461904</name>
</gene>
<feature type="compositionally biased region" description="Polar residues" evidence="7">
    <location>
        <begin position="139"/>
        <end position="148"/>
    </location>
</feature>
<evidence type="ECO:0000313" key="10">
    <source>
        <dbReference type="EMBL" id="KAF1988496.1"/>
    </source>
</evidence>
<feature type="transmembrane region" description="Helical" evidence="8">
    <location>
        <begin position="924"/>
        <end position="946"/>
    </location>
</feature>
<feature type="compositionally biased region" description="Basic and acidic residues" evidence="7">
    <location>
        <begin position="161"/>
        <end position="173"/>
    </location>
</feature>
<evidence type="ECO:0000256" key="4">
    <source>
        <dbReference type="ARBA" id="ARBA00022692"/>
    </source>
</evidence>
<dbReference type="GO" id="GO:0005886">
    <property type="term" value="C:plasma membrane"/>
    <property type="evidence" value="ECO:0007669"/>
    <property type="project" value="UniProtKB-SubCell"/>
</dbReference>
<keyword evidence="3" id="KW-1003">Cell membrane</keyword>
<feature type="region of interest" description="Disordered" evidence="7">
    <location>
        <begin position="222"/>
        <end position="437"/>
    </location>
</feature>
<keyword evidence="2" id="KW-0813">Transport</keyword>
<evidence type="ECO:0000256" key="3">
    <source>
        <dbReference type="ARBA" id="ARBA00022475"/>
    </source>
</evidence>
<dbReference type="InterPro" id="IPR036259">
    <property type="entry name" value="MFS_trans_sf"/>
</dbReference>
<organism evidence="10 11">
    <name type="scientific">Aulographum hederae CBS 113979</name>
    <dbReference type="NCBI Taxonomy" id="1176131"/>
    <lineage>
        <taxon>Eukaryota</taxon>
        <taxon>Fungi</taxon>
        <taxon>Dikarya</taxon>
        <taxon>Ascomycota</taxon>
        <taxon>Pezizomycotina</taxon>
        <taxon>Dothideomycetes</taxon>
        <taxon>Pleosporomycetidae</taxon>
        <taxon>Aulographales</taxon>
        <taxon>Aulographaceae</taxon>
    </lineage>
</organism>
<dbReference type="SUPFAM" id="SSF103473">
    <property type="entry name" value="MFS general substrate transporter"/>
    <property type="match status" value="1"/>
</dbReference>
<proteinExistence type="predicted"/>
<dbReference type="Gene3D" id="1.20.1250.20">
    <property type="entry name" value="MFS general substrate transporter like domains"/>
    <property type="match status" value="1"/>
</dbReference>
<evidence type="ECO:0000256" key="7">
    <source>
        <dbReference type="SAM" id="MobiDB-lite"/>
    </source>
</evidence>